<dbReference type="GO" id="GO:0003729">
    <property type="term" value="F:mRNA binding"/>
    <property type="evidence" value="ECO:0007669"/>
    <property type="project" value="TreeGrafter"/>
</dbReference>
<dbReference type="Pfam" id="PF00806">
    <property type="entry name" value="PUF"/>
    <property type="match status" value="2"/>
</dbReference>
<dbReference type="InterPro" id="IPR011989">
    <property type="entry name" value="ARM-like"/>
</dbReference>
<keyword evidence="1" id="KW-0677">Repeat</keyword>
<feature type="compositionally biased region" description="Polar residues" evidence="4">
    <location>
        <begin position="75"/>
        <end position="90"/>
    </location>
</feature>
<dbReference type="InterPro" id="IPR001313">
    <property type="entry name" value="Pumilio_RNA-bd_rpt"/>
</dbReference>
<reference evidence="6" key="1">
    <citation type="submission" date="2020-05" db="EMBL/GenBank/DDBJ databases">
        <title>WGS assembly of Panicum virgatum.</title>
        <authorList>
            <person name="Lovell J.T."/>
            <person name="Jenkins J."/>
            <person name="Shu S."/>
            <person name="Juenger T.E."/>
            <person name="Schmutz J."/>
        </authorList>
    </citation>
    <scope>NUCLEOTIDE SEQUENCE</scope>
    <source>
        <strain evidence="6">AP13</strain>
    </source>
</reference>
<feature type="repeat" description="Pumilio" evidence="3">
    <location>
        <begin position="311"/>
        <end position="346"/>
    </location>
</feature>
<feature type="repeat" description="Pumilio" evidence="3">
    <location>
        <begin position="347"/>
        <end position="383"/>
    </location>
</feature>
<evidence type="ECO:0000256" key="2">
    <source>
        <dbReference type="ARBA" id="ARBA00022845"/>
    </source>
</evidence>
<accession>A0A8T0NXJ8</accession>
<evidence type="ECO:0000256" key="3">
    <source>
        <dbReference type="PROSITE-ProRule" id="PRU00317"/>
    </source>
</evidence>
<dbReference type="AlphaFoldDB" id="A0A8T0NXJ8"/>
<dbReference type="SMART" id="SM00025">
    <property type="entry name" value="Pumilio"/>
    <property type="match status" value="2"/>
</dbReference>
<evidence type="ECO:0000313" key="7">
    <source>
        <dbReference type="Proteomes" id="UP000823388"/>
    </source>
</evidence>
<dbReference type="Proteomes" id="UP000823388">
    <property type="component" value="Chromosome 9K"/>
</dbReference>
<evidence type="ECO:0000313" key="6">
    <source>
        <dbReference type="EMBL" id="KAG2554113.1"/>
    </source>
</evidence>
<evidence type="ECO:0000256" key="1">
    <source>
        <dbReference type="ARBA" id="ARBA00022737"/>
    </source>
</evidence>
<comment type="caution">
    <text evidence="6">The sequence shown here is derived from an EMBL/GenBank/DDBJ whole genome shotgun (WGS) entry which is preliminary data.</text>
</comment>
<evidence type="ECO:0000256" key="4">
    <source>
        <dbReference type="SAM" id="MobiDB-lite"/>
    </source>
</evidence>
<dbReference type="SUPFAM" id="SSF48371">
    <property type="entry name" value="ARM repeat"/>
    <property type="match status" value="1"/>
</dbReference>
<evidence type="ECO:0000259" key="5">
    <source>
        <dbReference type="PROSITE" id="PS50303"/>
    </source>
</evidence>
<dbReference type="GO" id="GO:0005737">
    <property type="term" value="C:cytoplasm"/>
    <property type="evidence" value="ECO:0007669"/>
    <property type="project" value="TreeGrafter"/>
</dbReference>
<dbReference type="PANTHER" id="PTHR12537">
    <property type="entry name" value="RNA BINDING PROTEIN PUMILIO-RELATED"/>
    <property type="match status" value="1"/>
</dbReference>
<feature type="region of interest" description="Disordered" evidence="4">
    <location>
        <begin position="1"/>
        <end position="90"/>
    </location>
</feature>
<keyword evidence="2" id="KW-0810">Translation regulation</keyword>
<dbReference type="EMBL" id="CM029053">
    <property type="protein sequence ID" value="KAG2554113.1"/>
    <property type="molecule type" value="Genomic_DNA"/>
</dbReference>
<dbReference type="GO" id="GO:0006417">
    <property type="term" value="P:regulation of translation"/>
    <property type="evidence" value="ECO:0007669"/>
    <property type="project" value="UniProtKB-KW"/>
</dbReference>
<dbReference type="InterPro" id="IPR033133">
    <property type="entry name" value="PUM-HD"/>
</dbReference>
<name>A0A8T0NXJ8_PANVG</name>
<feature type="domain" description="PUM-HD" evidence="5">
    <location>
        <begin position="96"/>
        <end position="452"/>
    </location>
</feature>
<sequence>MRLLPDQHQPQPEARSSYGGAELSPADRIRSNSSDWLISKAPAAPTPSVAPKRSKLSASAKEFHPTSMPHLSVAQWPSTPIPSTSQNENGSLTAYHPSALLGALRADAALLRWTREHVRDRLLRPGTLDADAALLMSPELSPHVVRLLEERDETMRRCVLAKVKPFVHTVMGSREGHAVFLELLRACEGRFDELEGIVQAACNRKGFLMRVVQQNPGVIALKELIRVVAPVPELRETLLAGLLNECLMGQSNGDVLLHHCFMFLPQEDCKIIIRLAVASIDEMLSSPIGCNCLSVCLSNARDGELQALEENISRRAIAIATDQCGINFLQYALRFGSEELKVRIVERVAENIVDLSRHGVGNYAVQACFLLTESDEAMRLVLSAFLLLRPGELEALVRDPHAPFVLAKLLDKGKRYSPLLAGDLAKRIDALPAAVRQEEHATRVLMWVIDRLFHN</sequence>
<dbReference type="PANTHER" id="PTHR12537:SF133">
    <property type="entry name" value="OS03G0193150 PROTEIN"/>
    <property type="match status" value="1"/>
</dbReference>
<protein>
    <recommendedName>
        <fullName evidence="5">PUM-HD domain-containing protein</fullName>
    </recommendedName>
</protein>
<dbReference type="PROSITE" id="PS50302">
    <property type="entry name" value="PUM"/>
    <property type="match status" value="2"/>
</dbReference>
<keyword evidence="7" id="KW-1185">Reference proteome</keyword>
<gene>
    <name evidence="6" type="ORF">PVAP13_9KG642400</name>
</gene>
<proteinExistence type="predicted"/>
<dbReference type="Gene3D" id="1.25.10.10">
    <property type="entry name" value="Leucine-rich Repeat Variant"/>
    <property type="match status" value="1"/>
</dbReference>
<dbReference type="PROSITE" id="PS50303">
    <property type="entry name" value="PUM_HD"/>
    <property type="match status" value="1"/>
</dbReference>
<organism evidence="6 7">
    <name type="scientific">Panicum virgatum</name>
    <name type="common">Blackwell switchgrass</name>
    <dbReference type="NCBI Taxonomy" id="38727"/>
    <lineage>
        <taxon>Eukaryota</taxon>
        <taxon>Viridiplantae</taxon>
        <taxon>Streptophyta</taxon>
        <taxon>Embryophyta</taxon>
        <taxon>Tracheophyta</taxon>
        <taxon>Spermatophyta</taxon>
        <taxon>Magnoliopsida</taxon>
        <taxon>Liliopsida</taxon>
        <taxon>Poales</taxon>
        <taxon>Poaceae</taxon>
        <taxon>PACMAD clade</taxon>
        <taxon>Panicoideae</taxon>
        <taxon>Panicodae</taxon>
        <taxon>Paniceae</taxon>
        <taxon>Panicinae</taxon>
        <taxon>Panicum</taxon>
        <taxon>Panicum sect. Hiantes</taxon>
    </lineage>
</organism>
<dbReference type="InterPro" id="IPR016024">
    <property type="entry name" value="ARM-type_fold"/>
</dbReference>